<evidence type="ECO:0000313" key="1">
    <source>
        <dbReference type="EMBL" id="WAR10389.1"/>
    </source>
</evidence>
<proteinExistence type="predicted"/>
<name>A0ABY7EN36_MYAAR</name>
<keyword evidence="2" id="KW-1185">Reference proteome</keyword>
<evidence type="ECO:0000313" key="2">
    <source>
        <dbReference type="Proteomes" id="UP001164746"/>
    </source>
</evidence>
<dbReference type="Proteomes" id="UP001164746">
    <property type="component" value="Chromosome 7"/>
</dbReference>
<organism evidence="1 2">
    <name type="scientific">Mya arenaria</name>
    <name type="common">Soft-shell clam</name>
    <dbReference type="NCBI Taxonomy" id="6604"/>
    <lineage>
        <taxon>Eukaryota</taxon>
        <taxon>Metazoa</taxon>
        <taxon>Spiralia</taxon>
        <taxon>Lophotrochozoa</taxon>
        <taxon>Mollusca</taxon>
        <taxon>Bivalvia</taxon>
        <taxon>Autobranchia</taxon>
        <taxon>Heteroconchia</taxon>
        <taxon>Euheterodonta</taxon>
        <taxon>Imparidentia</taxon>
        <taxon>Neoheterodontei</taxon>
        <taxon>Myida</taxon>
        <taxon>Myoidea</taxon>
        <taxon>Myidae</taxon>
        <taxon>Mya</taxon>
    </lineage>
</organism>
<reference evidence="1" key="1">
    <citation type="submission" date="2022-11" db="EMBL/GenBank/DDBJ databases">
        <title>Centuries of genome instability and evolution in soft-shell clam transmissible cancer (bioRxiv).</title>
        <authorList>
            <person name="Hart S.F.M."/>
            <person name="Yonemitsu M.A."/>
            <person name="Giersch R.M."/>
            <person name="Beal B.F."/>
            <person name="Arriagada G."/>
            <person name="Davis B.W."/>
            <person name="Ostrander E.A."/>
            <person name="Goff S.P."/>
            <person name="Metzger M.J."/>
        </authorList>
    </citation>
    <scope>NUCLEOTIDE SEQUENCE</scope>
    <source>
        <strain evidence="1">MELC-2E11</strain>
        <tissue evidence="1">Siphon/mantle</tissue>
    </source>
</reference>
<sequence>MYSLGPSQIVFEESLIVFEEECKSDLKRNVESDLKRNLVTESDLKRNVEVAVCTVKVCDEDVAIKVITLDADSQRAKVTLWRESETSDVRPGDFMTITDVVTVNHYKGKPSLSTTNRSTLKIGLKPKPGKCLVSDVHYLEHSVGCHDVPSCRHVLTTCKPPRRASLCLAATTPTQNSARNACLAGWLADWPYY</sequence>
<accession>A0ABY7EN36</accession>
<dbReference type="Gene3D" id="2.40.50.140">
    <property type="entry name" value="Nucleic acid-binding proteins"/>
    <property type="match status" value="1"/>
</dbReference>
<protein>
    <submittedName>
        <fullName evidence="1">Uncharacterized protein</fullName>
    </submittedName>
</protein>
<dbReference type="EMBL" id="CP111018">
    <property type="protein sequence ID" value="WAR10389.1"/>
    <property type="molecule type" value="Genomic_DNA"/>
</dbReference>
<dbReference type="InterPro" id="IPR012340">
    <property type="entry name" value="NA-bd_OB-fold"/>
</dbReference>
<gene>
    <name evidence="1" type="ORF">MAR_035465</name>
</gene>